<organism evidence="2 3">
    <name type="scientific">Macrococcoides goetzii</name>
    <dbReference type="NCBI Taxonomy" id="1891097"/>
    <lineage>
        <taxon>Bacteria</taxon>
        <taxon>Bacillati</taxon>
        <taxon>Bacillota</taxon>
        <taxon>Bacilli</taxon>
        <taxon>Bacillales</taxon>
        <taxon>Staphylococcaceae</taxon>
        <taxon>Macrococcoides</taxon>
    </lineage>
</organism>
<accession>A0A2G5NRY0</accession>
<reference evidence="2 3" key="1">
    <citation type="journal article" date="2018" name="Front. Microbiol.">
        <title>Description and Comparative Genomics of Macrococcus caseolyticus subsp. hominis subsp. nov., Macrococcus goetzii sp. nov., Macrococcus epidermidis sp. nov., and Macrococcus bohemicus sp. nov., Novel Macrococci From Human Clinical Material With Virulence Potential and Suspected Uptake of Foreign DNA by Natural Transformation.</title>
        <authorList>
            <person name="Maslanova I."/>
            <person name="Wertheimer Z."/>
            <person name="Sedlacek I."/>
            <person name="Svec P."/>
            <person name="Indrakova A."/>
            <person name="Kovarovic V."/>
            <person name="Schumann P."/>
            <person name="Sproer C."/>
            <person name="Kralova S."/>
            <person name="Sedo O."/>
            <person name="Kristofova L."/>
            <person name="Vrbovska V."/>
            <person name="Fuzik T."/>
            <person name="Petras P."/>
            <person name="Zdrahal Z."/>
            <person name="Ruzickova V."/>
            <person name="Doskar J."/>
            <person name="Pantucek R."/>
        </authorList>
    </citation>
    <scope>NUCLEOTIDE SEQUENCE [LARGE SCALE GENOMIC DNA]</scope>
    <source>
        <strain evidence="2 3">CCM 4927</strain>
    </source>
</reference>
<keyword evidence="3" id="KW-1185">Reference proteome</keyword>
<evidence type="ECO:0000256" key="1">
    <source>
        <dbReference type="SAM" id="Phobius"/>
    </source>
</evidence>
<evidence type="ECO:0008006" key="4">
    <source>
        <dbReference type="Google" id="ProtNLM"/>
    </source>
</evidence>
<sequence>MQYKNIFNYFIFFIALSPLTFIHSSFFIVHVFLLLMLYHTKDNVLLSLGISLIIGIIASIYLDVSHFYLMLLYGLVALYQVTNDMHLAYYVQSFFVVHLLLFLSYYQHFFVLAAIYAVCMIFILFFPIFNDYKKIIALLSIMGATFIIGTGLLITYQTVVMHIPSNILKNIDYEPMKINPRQIEDIKQEESPSIETKPMRKIKKEPDNFLWVYALATIILSIIALILYKRRDVFQIPQIQQESRKIQYVHQFKTVNSDYKHLPPFYMKHLKKLESLYIKKGYPIQPNKTFAQNFSQINTANPLIDFIYEMRYYHLQDTKENRKQFISHIEAVKNGLMDK</sequence>
<feature type="transmembrane region" description="Helical" evidence="1">
    <location>
        <begin position="44"/>
        <end position="75"/>
    </location>
</feature>
<comment type="caution">
    <text evidence="2">The sequence shown here is derived from an EMBL/GenBank/DDBJ whole genome shotgun (WGS) entry which is preliminary data.</text>
</comment>
<feature type="transmembrane region" description="Helical" evidence="1">
    <location>
        <begin position="136"/>
        <end position="156"/>
    </location>
</feature>
<keyword evidence="1" id="KW-0812">Transmembrane</keyword>
<keyword evidence="1" id="KW-0472">Membrane</keyword>
<protein>
    <recommendedName>
        <fullName evidence="4">DUF4129 domain-containing protein</fullName>
    </recommendedName>
</protein>
<keyword evidence="1" id="KW-1133">Transmembrane helix</keyword>
<evidence type="ECO:0000313" key="3">
    <source>
        <dbReference type="Proteomes" id="UP000229523"/>
    </source>
</evidence>
<feature type="transmembrane region" description="Helical" evidence="1">
    <location>
        <begin position="209"/>
        <end position="228"/>
    </location>
</feature>
<dbReference type="EMBL" id="MJBI02000001">
    <property type="protein sequence ID" value="RAI82854.1"/>
    <property type="molecule type" value="Genomic_DNA"/>
</dbReference>
<name>A0A2G5NRY0_9STAP</name>
<gene>
    <name evidence="2" type="ORF">BFS35_003975</name>
</gene>
<proteinExistence type="predicted"/>
<feature type="transmembrane region" description="Helical" evidence="1">
    <location>
        <begin position="109"/>
        <end position="129"/>
    </location>
</feature>
<feature type="transmembrane region" description="Helical" evidence="1">
    <location>
        <begin position="7"/>
        <end position="38"/>
    </location>
</feature>
<evidence type="ECO:0000313" key="2">
    <source>
        <dbReference type="EMBL" id="RAI82854.1"/>
    </source>
</evidence>
<dbReference type="RefSeq" id="WP_099577622.1">
    <property type="nucleotide sequence ID" value="NZ_MJBI02000001.1"/>
</dbReference>
<dbReference type="AlphaFoldDB" id="A0A2G5NRY0"/>
<dbReference type="Proteomes" id="UP000229523">
    <property type="component" value="Unassembled WGS sequence"/>
</dbReference>